<dbReference type="Gene3D" id="1.10.443.20">
    <property type="entry name" value="Centromere DNA-binding protein complex CBF3 subunit, domain 2"/>
    <property type="match status" value="1"/>
</dbReference>
<dbReference type="GO" id="GO:0003677">
    <property type="term" value="F:DNA binding"/>
    <property type="evidence" value="ECO:0007669"/>
    <property type="project" value="UniProtKB-KW"/>
</dbReference>
<accession>A0AAD4BDW8</accession>
<comment type="caution">
    <text evidence="4">The sequence shown here is derived from an EMBL/GenBank/DDBJ whole genome shotgun (WGS) entry which is preliminary data.</text>
</comment>
<feature type="region of interest" description="Disordered" evidence="2">
    <location>
        <begin position="1"/>
        <end position="95"/>
    </location>
</feature>
<sequence>MAPTRRAPSPLPPLDLPLRAAKRARTRHDPSIPTRSPDPASTSETIGPCAAKDLLGQHDRHSTNSGVSFGQPPSSVPDLPHPLSAAVTSPRTQRSLTLLEQETHDVRLKIGQKEMEGKGTAKSYPRQVQNYRAWFEQEQLRIAASDPSRVALPAFPVTAAKVAAFLHHETTREKLKRGSKSETVEGSSLGKSHIAQVINALENYRLNHEHDHPRDHETRSSLRKDVRIRAFESASKHNEPSRIERSQAIKAAGTTSDTYSNEELRRCSLWALTEFTGRQHIFIGLRDRAMLLMSAATALRGENCRMLQWSDLFRTVVPLDQTTRVEVLAALADNAKHNQHGRVDEHGVIRHCQVELCAVGALAFMFFGHFHVLDCSPPNFAPDFTNKQYGEYGCREWYSHYVFYAGLATKGMSYDSEPPSDLRQTWRCWTDERQCACRPPRAHHGDAQEEQCRHHEEDSCGTSLRSPDCACTRCQHEWHQGPRRME</sequence>
<keyword evidence="5" id="KW-1185">Reference proteome</keyword>
<dbReference type="InterPro" id="IPR031872">
    <property type="entry name" value="NDC10_II"/>
</dbReference>
<name>A0AAD4BDW8_BOLED</name>
<evidence type="ECO:0000256" key="1">
    <source>
        <dbReference type="ARBA" id="ARBA00023125"/>
    </source>
</evidence>
<reference evidence="4" key="2">
    <citation type="journal article" date="2020" name="Nat. Commun.">
        <title>Large-scale genome sequencing of mycorrhizal fungi provides insights into the early evolution of symbiotic traits.</title>
        <authorList>
            <person name="Miyauchi S."/>
            <person name="Kiss E."/>
            <person name="Kuo A."/>
            <person name="Drula E."/>
            <person name="Kohler A."/>
            <person name="Sanchez-Garcia M."/>
            <person name="Morin E."/>
            <person name="Andreopoulos B."/>
            <person name="Barry K.W."/>
            <person name="Bonito G."/>
            <person name="Buee M."/>
            <person name="Carver A."/>
            <person name="Chen C."/>
            <person name="Cichocki N."/>
            <person name="Clum A."/>
            <person name="Culley D."/>
            <person name="Crous P.W."/>
            <person name="Fauchery L."/>
            <person name="Girlanda M."/>
            <person name="Hayes R.D."/>
            <person name="Keri Z."/>
            <person name="LaButti K."/>
            <person name="Lipzen A."/>
            <person name="Lombard V."/>
            <person name="Magnuson J."/>
            <person name="Maillard F."/>
            <person name="Murat C."/>
            <person name="Nolan M."/>
            <person name="Ohm R.A."/>
            <person name="Pangilinan J."/>
            <person name="Pereira M.F."/>
            <person name="Perotto S."/>
            <person name="Peter M."/>
            <person name="Pfister S."/>
            <person name="Riley R."/>
            <person name="Sitrit Y."/>
            <person name="Stielow J.B."/>
            <person name="Szollosi G."/>
            <person name="Zifcakova L."/>
            <person name="Stursova M."/>
            <person name="Spatafora J.W."/>
            <person name="Tedersoo L."/>
            <person name="Vaario L.M."/>
            <person name="Yamada A."/>
            <person name="Yan M."/>
            <person name="Wang P."/>
            <person name="Xu J."/>
            <person name="Bruns T."/>
            <person name="Baldrian P."/>
            <person name="Vilgalys R."/>
            <person name="Dunand C."/>
            <person name="Henrissat B."/>
            <person name="Grigoriev I.V."/>
            <person name="Hibbett D."/>
            <person name="Nagy L.G."/>
            <person name="Martin F.M."/>
        </authorList>
    </citation>
    <scope>NUCLEOTIDE SEQUENCE</scope>
    <source>
        <strain evidence="4">BED1</strain>
    </source>
</reference>
<keyword evidence="1" id="KW-0238">DNA-binding</keyword>
<evidence type="ECO:0000259" key="3">
    <source>
        <dbReference type="Pfam" id="PF16787"/>
    </source>
</evidence>
<reference evidence="4" key="1">
    <citation type="submission" date="2019-10" db="EMBL/GenBank/DDBJ databases">
        <authorList>
            <consortium name="DOE Joint Genome Institute"/>
            <person name="Kuo A."/>
            <person name="Miyauchi S."/>
            <person name="Kiss E."/>
            <person name="Drula E."/>
            <person name="Kohler A."/>
            <person name="Sanchez-Garcia M."/>
            <person name="Andreopoulos B."/>
            <person name="Barry K.W."/>
            <person name="Bonito G."/>
            <person name="Buee M."/>
            <person name="Carver A."/>
            <person name="Chen C."/>
            <person name="Cichocki N."/>
            <person name="Clum A."/>
            <person name="Culley D."/>
            <person name="Crous P.W."/>
            <person name="Fauchery L."/>
            <person name="Girlanda M."/>
            <person name="Hayes R."/>
            <person name="Keri Z."/>
            <person name="LaButti K."/>
            <person name="Lipzen A."/>
            <person name="Lombard V."/>
            <person name="Magnuson J."/>
            <person name="Maillard F."/>
            <person name="Morin E."/>
            <person name="Murat C."/>
            <person name="Nolan M."/>
            <person name="Ohm R."/>
            <person name="Pangilinan J."/>
            <person name="Pereira M."/>
            <person name="Perotto S."/>
            <person name="Peter M."/>
            <person name="Riley R."/>
            <person name="Sitrit Y."/>
            <person name="Stielow B."/>
            <person name="Szollosi G."/>
            <person name="Zifcakova L."/>
            <person name="Stursova M."/>
            <person name="Spatafora J.W."/>
            <person name="Tedersoo L."/>
            <person name="Vaario L.-M."/>
            <person name="Yamada A."/>
            <person name="Yan M."/>
            <person name="Wang P."/>
            <person name="Xu J."/>
            <person name="Bruns T."/>
            <person name="Baldrian P."/>
            <person name="Vilgalys R."/>
            <person name="Henrissat B."/>
            <person name="Grigoriev I.V."/>
            <person name="Hibbett D."/>
            <person name="Nagy L.G."/>
            <person name="Martin F.M."/>
        </authorList>
    </citation>
    <scope>NUCLEOTIDE SEQUENCE</scope>
    <source>
        <strain evidence="4">BED1</strain>
    </source>
</reference>
<dbReference type="InterPro" id="IPR010998">
    <property type="entry name" value="Integrase_recombinase_N"/>
</dbReference>
<gene>
    <name evidence="4" type="ORF">L210DRAFT_362860</name>
</gene>
<feature type="domain" description="Ndc10" evidence="3">
    <location>
        <begin position="249"/>
        <end position="388"/>
    </location>
</feature>
<dbReference type="EMBL" id="WHUW01000142">
    <property type="protein sequence ID" value="KAF8421335.1"/>
    <property type="molecule type" value="Genomic_DNA"/>
</dbReference>
<dbReference type="Pfam" id="PF16787">
    <property type="entry name" value="NDC10_II"/>
    <property type="match status" value="1"/>
</dbReference>
<protein>
    <recommendedName>
        <fullName evidence="3">Ndc10 domain-containing protein</fullName>
    </recommendedName>
</protein>
<evidence type="ECO:0000256" key="2">
    <source>
        <dbReference type="SAM" id="MobiDB-lite"/>
    </source>
</evidence>
<feature type="compositionally biased region" description="Polar residues" evidence="2">
    <location>
        <begin position="86"/>
        <end position="95"/>
    </location>
</feature>
<evidence type="ECO:0000313" key="4">
    <source>
        <dbReference type="EMBL" id="KAF8421335.1"/>
    </source>
</evidence>
<dbReference type="Proteomes" id="UP001194468">
    <property type="component" value="Unassembled WGS sequence"/>
</dbReference>
<dbReference type="Gene3D" id="1.10.150.130">
    <property type="match status" value="1"/>
</dbReference>
<evidence type="ECO:0000313" key="5">
    <source>
        <dbReference type="Proteomes" id="UP001194468"/>
    </source>
</evidence>
<feature type="compositionally biased region" description="Polar residues" evidence="2">
    <location>
        <begin position="63"/>
        <end position="73"/>
    </location>
</feature>
<dbReference type="AlphaFoldDB" id="A0AAD4BDW8"/>
<organism evidence="4 5">
    <name type="scientific">Boletus edulis BED1</name>
    <dbReference type="NCBI Taxonomy" id="1328754"/>
    <lineage>
        <taxon>Eukaryota</taxon>
        <taxon>Fungi</taxon>
        <taxon>Dikarya</taxon>
        <taxon>Basidiomycota</taxon>
        <taxon>Agaricomycotina</taxon>
        <taxon>Agaricomycetes</taxon>
        <taxon>Agaricomycetidae</taxon>
        <taxon>Boletales</taxon>
        <taxon>Boletineae</taxon>
        <taxon>Boletaceae</taxon>
        <taxon>Boletoideae</taxon>
        <taxon>Boletus</taxon>
    </lineage>
</organism>
<dbReference type="InterPro" id="IPR038279">
    <property type="entry name" value="Ndc10_dom2_sf"/>
</dbReference>
<proteinExistence type="predicted"/>